<reference evidence="1 2" key="1">
    <citation type="journal article" date="2013" name="Nature">
        <title>The genomes of four tapeworm species reveal adaptations to parasitism.</title>
        <authorList>
            <person name="Tsai I.J."/>
            <person name="Zarowiecki M."/>
            <person name="Holroyd N."/>
            <person name="Garciarrubio A."/>
            <person name="Sanchez-Flores A."/>
            <person name="Brooks K.L."/>
            <person name="Tracey A."/>
            <person name="Bobes R.J."/>
            <person name="Fragoso G."/>
            <person name="Sciutto E."/>
            <person name="Aslett M."/>
            <person name="Beasley H."/>
            <person name="Bennett H.M."/>
            <person name="Cai J."/>
            <person name="Camicia F."/>
            <person name="Clark R."/>
            <person name="Cucher M."/>
            <person name="De Silva N."/>
            <person name="Day T.A."/>
            <person name="Deplazes P."/>
            <person name="Estrada K."/>
            <person name="Fernandez C."/>
            <person name="Holland P.W."/>
            <person name="Hou J."/>
            <person name="Hu S."/>
            <person name="Huckvale T."/>
            <person name="Hung S.S."/>
            <person name="Kamenetzky L."/>
            <person name="Keane J.A."/>
            <person name="Kiss F."/>
            <person name="Koziol U."/>
            <person name="Lambert O."/>
            <person name="Liu K."/>
            <person name="Luo X."/>
            <person name="Luo Y."/>
            <person name="Macchiaroli N."/>
            <person name="Nichol S."/>
            <person name="Paps J."/>
            <person name="Parkinson J."/>
            <person name="Pouchkina-Stantcheva N."/>
            <person name="Riddiford N."/>
            <person name="Rosenzvit M."/>
            <person name="Salinas G."/>
            <person name="Wasmuth J.D."/>
            <person name="Zamanian M."/>
            <person name="Zheng Y."/>
            <person name="Cai X."/>
            <person name="Soberon X."/>
            <person name="Olson P.D."/>
            <person name="Laclette J.P."/>
            <person name="Brehm K."/>
            <person name="Berriman M."/>
            <person name="Garciarrubio A."/>
            <person name="Bobes R.J."/>
            <person name="Fragoso G."/>
            <person name="Sanchez-Flores A."/>
            <person name="Estrada K."/>
            <person name="Cevallos M.A."/>
            <person name="Morett E."/>
            <person name="Gonzalez V."/>
            <person name="Portillo T."/>
            <person name="Ochoa-Leyva A."/>
            <person name="Jose M.V."/>
            <person name="Sciutto E."/>
            <person name="Landa A."/>
            <person name="Jimenez L."/>
            <person name="Valdes V."/>
            <person name="Carrero J.C."/>
            <person name="Larralde C."/>
            <person name="Morales-Montor J."/>
            <person name="Limon-Lason J."/>
            <person name="Soberon X."/>
            <person name="Laclette J.P."/>
        </authorList>
    </citation>
    <scope>NUCLEOTIDE SEQUENCE [LARGE SCALE GENOMIC DNA]</scope>
</reference>
<dbReference type="EMBL" id="LK028576">
    <property type="protein sequence ID" value="CDS15610.1"/>
    <property type="molecule type" value="Genomic_DNA"/>
</dbReference>
<evidence type="ECO:0000313" key="2">
    <source>
        <dbReference type="Proteomes" id="UP000492820"/>
    </source>
</evidence>
<proteinExistence type="predicted"/>
<reference evidence="3" key="3">
    <citation type="submission" date="2020-10" db="UniProtKB">
        <authorList>
            <consortium name="WormBaseParasite"/>
        </authorList>
    </citation>
    <scope>IDENTIFICATION</scope>
</reference>
<name>A0A068W836_ECHGR</name>
<accession>A0A068W836</accession>
<dbReference type="WBParaSite" id="EgrG_000801000">
    <property type="protein sequence ID" value="EgrG_000801000"/>
    <property type="gene ID" value="EgrG_000801000"/>
</dbReference>
<organism evidence="1">
    <name type="scientific">Echinococcus granulosus</name>
    <name type="common">Hydatid tapeworm</name>
    <dbReference type="NCBI Taxonomy" id="6210"/>
    <lineage>
        <taxon>Eukaryota</taxon>
        <taxon>Metazoa</taxon>
        <taxon>Spiralia</taxon>
        <taxon>Lophotrochozoa</taxon>
        <taxon>Platyhelminthes</taxon>
        <taxon>Cestoda</taxon>
        <taxon>Eucestoda</taxon>
        <taxon>Cyclophyllidea</taxon>
        <taxon>Taeniidae</taxon>
        <taxon>Echinococcus</taxon>
        <taxon>Echinococcus granulosus group</taxon>
    </lineage>
</organism>
<protein>
    <submittedName>
        <fullName evidence="3">Transposase</fullName>
    </submittedName>
</protein>
<dbReference type="AlphaFoldDB" id="A0A068W836"/>
<gene>
    <name evidence="1" type="ORF">EgrG_000801000</name>
</gene>
<sequence length="95" mass="11022">MRPTKAKAQSIGGILELVGFRCVMGRKNAYDYRKNRRKSLRKKKKRFIIQKYFDRYRLTPLVQSSGSHGMTVSLSGRILTELDWSLIQMKALATQ</sequence>
<reference evidence="1" key="2">
    <citation type="submission" date="2014-06" db="EMBL/GenBank/DDBJ databases">
        <authorList>
            <person name="Aslett M."/>
        </authorList>
    </citation>
    <scope>NUCLEOTIDE SEQUENCE</scope>
</reference>
<dbReference type="Proteomes" id="UP000492820">
    <property type="component" value="Unassembled WGS sequence"/>
</dbReference>
<evidence type="ECO:0000313" key="1">
    <source>
        <dbReference type="EMBL" id="CDS15610.1"/>
    </source>
</evidence>
<evidence type="ECO:0000313" key="3">
    <source>
        <dbReference type="WBParaSite" id="EgrG_000801000"/>
    </source>
</evidence>